<evidence type="ECO:0008006" key="3">
    <source>
        <dbReference type="Google" id="ProtNLM"/>
    </source>
</evidence>
<name>A0A9N9ZL15_9HYPO</name>
<dbReference type="AlphaFoldDB" id="A0A9N9ZL15"/>
<organism evidence="1 2">
    <name type="scientific">Clonostachys solani</name>
    <dbReference type="NCBI Taxonomy" id="160281"/>
    <lineage>
        <taxon>Eukaryota</taxon>
        <taxon>Fungi</taxon>
        <taxon>Dikarya</taxon>
        <taxon>Ascomycota</taxon>
        <taxon>Pezizomycotina</taxon>
        <taxon>Sordariomycetes</taxon>
        <taxon>Hypocreomycetidae</taxon>
        <taxon>Hypocreales</taxon>
        <taxon>Bionectriaceae</taxon>
        <taxon>Clonostachys</taxon>
    </lineage>
</organism>
<sequence>MSQTQSQGATLSSLPDELLTPILRESVKIDYVPVLRHSKTHIFKPCDSPTTTALALTCRRFHRLVTPLLYSEIEIQCNGACEDKFEEIWVTKHLHRTFSTTPSLRTHCKRLEIEFGSSKQISRAFFDRESPQRNLFHIAFDFIKWLTNIEELRIAGWPQYPDSWRQGLPVLAPSRDDYLQLLSLASERLTSLRHLELATHSAAALDLPVLSTALGGLDTSACLRTLDISGISSFGTNQDWELLRTRAGTASFTQLKLRHFNLGPTALLALVMWPAKLTSFQFAVPLSNHNSWQHGVMAYNLGIMQAILSQQKDSLTYIRMDQLLQQGLYSFNMAEFRSLKVLWLAHDLTGTDPESVANLLAPNLEVFHWNLMLEDQRRGESLDTFEKREEDWLRAFAAAAIAGNSTLRHIKIRFLPEAQIFREDKTGVEYPWDRMDRIASEIQPHGIHLSYSPISVSRERFNALVRVPKRWQSIVSWAKALQRPGSAPP</sequence>
<dbReference type="OrthoDB" id="5139510at2759"/>
<evidence type="ECO:0000313" key="2">
    <source>
        <dbReference type="Proteomes" id="UP000775872"/>
    </source>
</evidence>
<reference evidence="2" key="1">
    <citation type="submission" date="2019-06" db="EMBL/GenBank/DDBJ databases">
        <authorList>
            <person name="Broberg M."/>
        </authorList>
    </citation>
    <scope>NUCLEOTIDE SEQUENCE [LARGE SCALE GENOMIC DNA]</scope>
</reference>
<evidence type="ECO:0000313" key="1">
    <source>
        <dbReference type="EMBL" id="CAH0057432.1"/>
    </source>
</evidence>
<comment type="caution">
    <text evidence="1">The sequence shown here is derived from an EMBL/GenBank/DDBJ whole genome shotgun (WGS) entry which is preliminary data.</text>
</comment>
<proteinExistence type="predicted"/>
<dbReference type="EMBL" id="CABFOC020000074">
    <property type="protein sequence ID" value="CAH0057432.1"/>
    <property type="molecule type" value="Genomic_DNA"/>
</dbReference>
<reference evidence="1 2" key="2">
    <citation type="submission" date="2021-10" db="EMBL/GenBank/DDBJ databases">
        <authorList>
            <person name="Piombo E."/>
        </authorList>
    </citation>
    <scope>NUCLEOTIDE SEQUENCE [LARGE SCALE GENOMIC DNA]</scope>
</reference>
<accession>A0A9N9ZL15</accession>
<dbReference type="Proteomes" id="UP000775872">
    <property type="component" value="Unassembled WGS sequence"/>
</dbReference>
<dbReference type="SUPFAM" id="SSF52047">
    <property type="entry name" value="RNI-like"/>
    <property type="match status" value="1"/>
</dbReference>
<keyword evidence="2" id="KW-1185">Reference proteome</keyword>
<gene>
    <name evidence="1" type="ORF">CSOL1703_00007209</name>
</gene>
<protein>
    <recommendedName>
        <fullName evidence="3">F-box domain-containing protein</fullName>
    </recommendedName>
</protein>